<dbReference type="InterPro" id="IPR041726">
    <property type="entry name" value="ACAD10_11_N"/>
</dbReference>
<keyword evidence="3" id="KW-1185">Reference proteome</keyword>
<evidence type="ECO:0000259" key="1">
    <source>
        <dbReference type="Pfam" id="PF01636"/>
    </source>
</evidence>
<feature type="domain" description="Aminoglycoside phosphotransferase" evidence="1">
    <location>
        <begin position="43"/>
        <end position="288"/>
    </location>
</feature>
<evidence type="ECO:0000313" key="3">
    <source>
        <dbReference type="Proteomes" id="UP000655044"/>
    </source>
</evidence>
<dbReference type="PANTHER" id="PTHR47829:SF1">
    <property type="entry name" value="HAD FAMILY PHOSPHATASE"/>
    <property type="match status" value="1"/>
</dbReference>
<dbReference type="Proteomes" id="UP000655044">
    <property type="component" value="Unassembled WGS sequence"/>
</dbReference>
<name>A0A8J3RU81_PLARO</name>
<comment type="caution">
    <text evidence="2">The sequence shown here is derived from an EMBL/GenBank/DDBJ whole genome shotgun (WGS) entry which is preliminary data.</text>
</comment>
<dbReference type="PANTHER" id="PTHR47829">
    <property type="entry name" value="HYDROLASE, PUTATIVE (AFU_ORTHOLOGUE AFUA_1G12880)-RELATED"/>
    <property type="match status" value="1"/>
</dbReference>
<dbReference type="RefSeq" id="WP_068928040.1">
    <property type="nucleotide sequence ID" value="NZ_BMQP01000017.1"/>
</dbReference>
<dbReference type="CDD" id="cd05154">
    <property type="entry name" value="ACAD10_11_N-like"/>
    <property type="match status" value="1"/>
</dbReference>
<sequence>MSGSTRSPGREEAGEVRQEDAFDVAALHAWLADRIPGLDGLPEVRQFAGGVSNLTYLLRYGGQDLIMRRPPHGHKAASAHDMRREFTVQRQLKPHFAAVPEMLAFCDDPAVLGSEFYVMERVEGTILRRELPPGMVLDEAGARALGHTVVDTLADLHAVDPETAGLGGLGKGPGYVRRQVEGWSRRYRGALTDDVPDGEAVMAWLAGHQPDDVATRLIHNDWKLDNLVLDMSGPPRVVGVLDWEMATVGDPLMELGSAMAYWITADDEELYALLRRQPTHLPGMPTREEFVARYLARTGLPMGRWEFYEVFGLFRLAVIAQQIWFRYRAGQTTNPAFAAFGDAVRILVARASALAGAGAPGRTG</sequence>
<proteinExistence type="predicted"/>
<dbReference type="InterPro" id="IPR011009">
    <property type="entry name" value="Kinase-like_dom_sf"/>
</dbReference>
<dbReference type="SUPFAM" id="SSF56112">
    <property type="entry name" value="Protein kinase-like (PK-like)"/>
    <property type="match status" value="1"/>
</dbReference>
<dbReference type="Gene3D" id="3.90.1200.10">
    <property type="match status" value="1"/>
</dbReference>
<dbReference type="AlphaFoldDB" id="A0A8J3RU81"/>
<dbReference type="InterPro" id="IPR052898">
    <property type="entry name" value="ACAD10-like"/>
</dbReference>
<accession>A0A8J3RU81</accession>
<dbReference type="EMBL" id="BOOI01000001">
    <property type="protein sequence ID" value="GIH81922.1"/>
    <property type="molecule type" value="Genomic_DNA"/>
</dbReference>
<dbReference type="InterPro" id="IPR002575">
    <property type="entry name" value="Aminoglycoside_PTrfase"/>
</dbReference>
<dbReference type="OrthoDB" id="3806873at2"/>
<evidence type="ECO:0000313" key="2">
    <source>
        <dbReference type="EMBL" id="GIH81922.1"/>
    </source>
</evidence>
<reference evidence="2" key="1">
    <citation type="submission" date="2021-01" db="EMBL/GenBank/DDBJ databases">
        <title>Whole genome shotgun sequence of Planobispora rosea NBRC 15558.</title>
        <authorList>
            <person name="Komaki H."/>
            <person name="Tamura T."/>
        </authorList>
    </citation>
    <scope>NUCLEOTIDE SEQUENCE</scope>
    <source>
        <strain evidence="2">NBRC 15558</strain>
    </source>
</reference>
<organism evidence="2 3">
    <name type="scientific">Planobispora rosea</name>
    <dbReference type="NCBI Taxonomy" id="35762"/>
    <lineage>
        <taxon>Bacteria</taxon>
        <taxon>Bacillati</taxon>
        <taxon>Actinomycetota</taxon>
        <taxon>Actinomycetes</taxon>
        <taxon>Streptosporangiales</taxon>
        <taxon>Streptosporangiaceae</taxon>
        <taxon>Planobispora</taxon>
    </lineage>
</organism>
<gene>
    <name evidence="2" type="ORF">Pro02_03300</name>
</gene>
<dbReference type="Pfam" id="PF01636">
    <property type="entry name" value="APH"/>
    <property type="match status" value="1"/>
</dbReference>
<protein>
    <submittedName>
        <fullName evidence="2">Aminoglycoside phosphotransferase</fullName>
    </submittedName>
</protein>
<dbReference type="Gene3D" id="3.30.200.20">
    <property type="entry name" value="Phosphorylase Kinase, domain 1"/>
    <property type="match status" value="1"/>
</dbReference>